<dbReference type="PANTHER" id="PTHR10146:SF14">
    <property type="entry name" value="PYRIDOXAL PHOSPHATE HOMEOSTASIS PROTEIN"/>
    <property type="match status" value="1"/>
</dbReference>
<protein>
    <recommendedName>
        <fullName evidence="2">Alanine racemase N-terminal domain-containing protein</fullName>
    </recommendedName>
</protein>
<dbReference type="GO" id="GO:0030170">
    <property type="term" value="F:pyridoxal phosphate binding"/>
    <property type="evidence" value="ECO:0007669"/>
    <property type="project" value="InterPro"/>
</dbReference>
<dbReference type="EMBL" id="UINC01094633">
    <property type="protein sequence ID" value="SVC50034.1"/>
    <property type="molecule type" value="Genomic_DNA"/>
</dbReference>
<name>A0A382MM34_9ZZZZ</name>
<proteinExistence type="predicted"/>
<organism evidence="3">
    <name type="scientific">marine metagenome</name>
    <dbReference type="NCBI Taxonomy" id="408172"/>
    <lineage>
        <taxon>unclassified sequences</taxon>
        <taxon>metagenomes</taxon>
        <taxon>ecological metagenomes</taxon>
    </lineage>
</organism>
<accession>A0A382MM34</accession>
<dbReference type="Pfam" id="PF01168">
    <property type="entry name" value="Ala_racemase_N"/>
    <property type="match status" value="1"/>
</dbReference>
<feature type="non-terminal residue" evidence="3">
    <location>
        <position position="179"/>
    </location>
</feature>
<dbReference type="NCBIfam" id="TIGR00044">
    <property type="entry name" value="YggS family pyridoxal phosphate-dependent enzyme"/>
    <property type="match status" value="1"/>
</dbReference>
<dbReference type="AlphaFoldDB" id="A0A382MM34"/>
<dbReference type="InterPro" id="IPR001608">
    <property type="entry name" value="Ala_racemase_N"/>
</dbReference>
<evidence type="ECO:0000259" key="2">
    <source>
        <dbReference type="Pfam" id="PF01168"/>
    </source>
</evidence>
<evidence type="ECO:0000256" key="1">
    <source>
        <dbReference type="ARBA" id="ARBA00022898"/>
    </source>
</evidence>
<keyword evidence="1" id="KW-0663">Pyridoxal phosphate</keyword>
<dbReference type="SUPFAM" id="SSF51419">
    <property type="entry name" value="PLP-binding barrel"/>
    <property type="match status" value="1"/>
</dbReference>
<dbReference type="InterPro" id="IPR029066">
    <property type="entry name" value="PLP-binding_barrel"/>
</dbReference>
<feature type="domain" description="Alanine racemase N-terminal" evidence="2">
    <location>
        <begin position="28"/>
        <end position="164"/>
    </location>
</feature>
<dbReference type="PANTHER" id="PTHR10146">
    <property type="entry name" value="PROLINE SYNTHETASE CO-TRANSCRIBED BACTERIAL HOMOLOG PROTEIN"/>
    <property type="match status" value="1"/>
</dbReference>
<reference evidence="3" key="1">
    <citation type="submission" date="2018-05" db="EMBL/GenBank/DDBJ databases">
        <authorList>
            <person name="Lanie J.A."/>
            <person name="Ng W.-L."/>
            <person name="Kazmierczak K.M."/>
            <person name="Andrzejewski T.M."/>
            <person name="Davidsen T.M."/>
            <person name="Wayne K.J."/>
            <person name="Tettelin H."/>
            <person name="Glass J.I."/>
            <person name="Rusch D."/>
            <person name="Podicherti R."/>
            <person name="Tsui H.-C.T."/>
            <person name="Winkler M.E."/>
        </authorList>
    </citation>
    <scope>NUCLEOTIDE SEQUENCE</scope>
</reference>
<sequence>MHNNVNHLISIEKEIQTKIIELNYQNYRPKIIAVSKTFNMQEILPLIDYGQKDFGENKVQEAVGKWTGIKNDFPHIKLHMIGKLQTNKVKHVIPLFDYIHSLDNLKLAEKIADQQLKLKKEVKIFIQVNVGNESQKNGIETHNLESFYKKCVDDFNLKIIGLMCLPPNDNLSIYFSKLR</sequence>
<dbReference type="Gene3D" id="3.20.20.10">
    <property type="entry name" value="Alanine racemase"/>
    <property type="match status" value="1"/>
</dbReference>
<gene>
    <name evidence="3" type="ORF">METZ01_LOCUS302888</name>
</gene>
<dbReference type="InterPro" id="IPR011078">
    <property type="entry name" value="PyrdxlP_homeostasis"/>
</dbReference>
<evidence type="ECO:0000313" key="3">
    <source>
        <dbReference type="EMBL" id="SVC50034.1"/>
    </source>
</evidence>